<evidence type="ECO:0000313" key="8">
    <source>
        <dbReference type="EMBL" id="MBS2545290.1"/>
    </source>
</evidence>
<dbReference type="InterPro" id="IPR011701">
    <property type="entry name" value="MFS"/>
</dbReference>
<feature type="transmembrane region" description="Helical" evidence="7">
    <location>
        <begin position="280"/>
        <end position="297"/>
    </location>
</feature>
<dbReference type="PANTHER" id="PTHR23513:SF17">
    <property type="entry name" value="MEMBRANE PROTEIN"/>
    <property type="match status" value="1"/>
</dbReference>
<proteinExistence type="predicted"/>
<evidence type="ECO:0000256" key="4">
    <source>
        <dbReference type="ARBA" id="ARBA00022989"/>
    </source>
</evidence>
<keyword evidence="4 7" id="KW-1133">Transmembrane helix</keyword>
<feature type="transmembrane region" description="Helical" evidence="7">
    <location>
        <begin position="148"/>
        <end position="178"/>
    </location>
</feature>
<feature type="transmembrane region" description="Helical" evidence="7">
    <location>
        <begin position="215"/>
        <end position="238"/>
    </location>
</feature>
<keyword evidence="9" id="KW-1185">Reference proteome</keyword>
<protein>
    <submittedName>
        <fullName evidence="8">MFS transporter</fullName>
    </submittedName>
</protein>
<organism evidence="8 9">
    <name type="scientific">Catenulispora pinistramenti</name>
    <dbReference type="NCBI Taxonomy" id="2705254"/>
    <lineage>
        <taxon>Bacteria</taxon>
        <taxon>Bacillati</taxon>
        <taxon>Actinomycetota</taxon>
        <taxon>Actinomycetes</taxon>
        <taxon>Catenulisporales</taxon>
        <taxon>Catenulisporaceae</taxon>
        <taxon>Catenulispora</taxon>
    </lineage>
</organism>
<accession>A0ABS5KHD3</accession>
<feature type="transmembrane region" description="Helical" evidence="7">
    <location>
        <begin position="41"/>
        <end position="61"/>
    </location>
</feature>
<evidence type="ECO:0000256" key="2">
    <source>
        <dbReference type="ARBA" id="ARBA00022475"/>
    </source>
</evidence>
<comment type="caution">
    <text evidence="8">The sequence shown here is derived from an EMBL/GenBank/DDBJ whole genome shotgun (WGS) entry which is preliminary data.</text>
</comment>
<name>A0ABS5KHD3_9ACTN</name>
<keyword evidence="3 7" id="KW-0812">Transmembrane</keyword>
<dbReference type="EMBL" id="JAAFYZ010000002">
    <property type="protein sequence ID" value="MBS2545290.1"/>
    <property type="molecule type" value="Genomic_DNA"/>
</dbReference>
<feature type="transmembrane region" description="Helical" evidence="7">
    <location>
        <begin position="96"/>
        <end position="118"/>
    </location>
</feature>
<evidence type="ECO:0000256" key="1">
    <source>
        <dbReference type="ARBA" id="ARBA00004651"/>
    </source>
</evidence>
<feature type="transmembrane region" description="Helical" evidence="7">
    <location>
        <begin position="250"/>
        <end position="268"/>
    </location>
</feature>
<dbReference type="Proteomes" id="UP000730482">
    <property type="component" value="Unassembled WGS sequence"/>
</dbReference>
<feature type="transmembrane region" description="Helical" evidence="7">
    <location>
        <begin position="303"/>
        <end position="320"/>
    </location>
</feature>
<dbReference type="Pfam" id="PF07690">
    <property type="entry name" value="MFS_1"/>
    <property type="match status" value="1"/>
</dbReference>
<gene>
    <name evidence="8" type="ORF">KGQ19_00260</name>
</gene>
<keyword evidence="5 7" id="KW-0472">Membrane</keyword>
<feature type="transmembrane region" description="Helical" evidence="7">
    <location>
        <begin position="362"/>
        <end position="381"/>
    </location>
</feature>
<feature type="transmembrane region" description="Helical" evidence="7">
    <location>
        <begin position="6"/>
        <end position="29"/>
    </location>
</feature>
<dbReference type="SUPFAM" id="SSF103473">
    <property type="entry name" value="MFS general substrate transporter"/>
    <property type="match status" value="1"/>
</dbReference>
<feature type="region of interest" description="Disordered" evidence="6">
    <location>
        <begin position="382"/>
        <end position="422"/>
    </location>
</feature>
<feature type="compositionally biased region" description="Basic residues" evidence="6">
    <location>
        <begin position="411"/>
        <end position="422"/>
    </location>
</feature>
<dbReference type="InterPro" id="IPR036259">
    <property type="entry name" value="MFS_trans_sf"/>
</dbReference>
<evidence type="ECO:0000256" key="7">
    <source>
        <dbReference type="SAM" id="Phobius"/>
    </source>
</evidence>
<feature type="transmembrane region" description="Helical" evidence="7">
    <location>
        <begin position="67"/>
        <end position="89"/>
    </location>
</feature>
<dbReference type="CDD" id="cd06173">
    <property type="entry name" value="MFS_MefA_like"/>
    <property type="match status" value="1"/>
</dbReference>
<dbReference type="PANTHER" id="PTHR23513">
    <property type="entry name" value="INTEGRAL MEMBRANE EFFLUX PROTEIN-RELATED"/>
    <property type="match status" value="1"/>
</dbReference>
<dbReference type="Gene3D" id="1.20.1250.20">
    <property type="entry name" value="MFS general substrate transporter like domains"/>
    <property type="match status" value="1"/>
</dbReference>
<keyword evidence="2" id="KW-1003">Cell membrane</keyword>
<sequence length="422" mass="43031">MNGSVLRWLAAYTCSVTADSVYFITLSWAASRALGPAAAGLILAAGAVPRVLLMLGGGVVADRFGPWRVLIGSDLVRCALVLGAALAVASRVHEGALAALAVGFGAVDALFMPAVGALPPVLVDADLLARVQGMRVLAVRAANLAGPVLAGAVLGVGGASASFLAASLLFGASLVLLLTLRIPRTAALSDHGQSLWQQFGEGLRYVRRHTELRRLVIVIGLSELCFSGPIAVAVVILVTQRHWGGATAGWILGAFSVGGVAAAAILAARADRRYPPRPMIAGSLMLTAVLLLAWGTLGRPGAIAVAAALGATTGVTMVVTNARLQTVAAPHLLGRVTSVTTLCTLGLSPLLFPLVGVVAARWGSGAFFALCALVCGAAAVVGSRSTPSGRPAGRLTERPTAAVADALRTPVRPRTRSRSPRR</sequence>
<comment type="subcellular location">
    <subcellularLocation>
        <location evidence="1">Cell membrane</location>
        <topology evidence="1">Multi-pass membrane protein</topology>
    </subcellularLocation>
</comment>
<feature type="transmembrane region" description="Helical" evidence="7">
    <location>
        <begin position="332"/>
        <end position="356"/>
    </location>
</feature>
<evidence type="ECO:0000256" key="5">
    <source>
        <dbReference type="ARBA" id="ARBA00023136"/>
    </source>
</evidence>
<evidence type="ECO:0000313" key="9">
    <source>
        <dbReference type="Proteomes" id="UP000730482"/>
    </source>
</evidence>
<evidence type="ECO:0000256" key="3">
    <source>
        <dbReference type="ARBA" id="ARBA00022692"/>
    </source>
</evidence>
<evidence type="ECO:0000256" key="6">
    <source>
        <dbReference type="SAM" id="MobiDB-lite"/>
    </source>
</evidence>
<reference evidence="8 9" key="1">
    <citation type="submission" date="2020-02" db="EMBL/GenBank/DDBJ databases">
        <title>Acidophilic actinobacteria isolated from forest soil.</title>
        <authorList>
            <person name="Golinska P."/>
        </authorList>
    </citation>
    <scope>NUCLEOTIDE SEQUENCE [LARGE SCALE GENOMIC DNA]</scope>
    <source>
        <strain evidence="8 9">NL8</strain>
    </source>
</reference>